<dbReference type="Gene3D" id="3.30.420.10">
    <property type="entry name" value="Ribonuclease H-like superfamily/Ribonuclease H"/>
    <property type="match status" value="1"/>
</dbReference>
<dbReference type="GO" id="GO:0004523">
    <property type="term" value="F:RNA-DNA hybrid ribonuclease activity"/>
    <property type="evidence" value="ECO:0007669"/>
    <property type="project" value="InterPro"/>
</dbReference>
<evidence type="ECO:0000259" key="1">
    <source>
        <dbReference type="Pfam" id="PF13456"/>
    </source>
</evidence>
<feature type="non-terminal residue" evidence="2">
    <location>
        <position position="1"/>
    </location>
</feature>
<dbReference type="PANTHER" id="PTHR47723:SF19">
    <property type="entry name" value="POLYNUCLEOTIDYL TRANSFERASE, RIBONUCLEASE H-LIKE SUPERFAMILY PROTEIN"/>
    <property type="match status" value="1"/>
</dbReference>
<dbReference type="CDD" id="cd06222">
    <property type="entry name" value="RNase_H_like"/>
    <property type="match status" value="1"/>
</dbReference>
<feature type="domain" description="RNase H type-1" evidence="1">
    <location>
        <begin position="54"/>
        <end position="160"/>
    </location>
</feature>
<dbReference type="Pfam" id="PF13456">
    <property type="entry name" value="RVT_3"/>
    <property type="match status" value="1"/>
</dbReference>
<evidence type="ECO:0000313" key="2">
    <source>
        <dbReference type="EMBL" id="PON68503.1"/>
    </source>
</evidence>
<dbReference type="InterPro" id="IPR002156">
    <property type="entry name" value="RNaseH_domain"/>
</dbReference>
<dbReference type="InterPro" id="IPR012337">
    <property type="entry name" value="RNaseH-like_sf"/>
</dbReference>
<sequence length="160" mass="17691">AILKIPITVEQGNGAKWFWALSSSGNLDREEFDCGHFARQNRWEPPLAPWIKINVDAVVRAKETAGAAVARDEHGMVLALTAAPFPHPELVMAETAAMLLGLQLAQDYAWSSFVIEFDCLNLVNCWNGSADVPWSAAHILQCMRDLEPSFSNLIVSFVPR</sequence>
<comment type="caution">
    <text evidence="2">The sequence shown here is derived from an EMBL/GenBank/DDBJ whole genome shotgun (WGS) entry which is preliminary data.</text>
</comment>
<dbReference type="PANTHER" id="PTHR47723">
    <property type="entry name" value="OS05G0353850 PROTEIN"/>
    <property type="match status" value="1"/>
</dbReference>
<protein>
    <submittedName>
        <fullName evidence="2">Ribonuclease H-like domain containing protein</fullName>
    </submittedName>
</protein>
<dbReference type="Proteomes" id="UP000237105">
    <property type="component" value="Unassembled WGS sequence"/>
</dbReference>
<dbReference type="SUPFAM" id="SSF53098">
    <property type="entry name" value="Ribonuclease H-like"/>
    <property type="match status" value="1"/>
</dbReference>
<accession>A0A2P5D5C6</accession>
<keyword evidence="3" id="KW-1185">Reference proteome</keyword>
<dbReference type="STRING" id="3476.A0A2P5D5C6"/>
<dbReference type="InterPro" id="IPR053151">
    <property type="entry name" value="RNase_H-like"/>
</dbReference>
<dbReference type="InterPro" id="IPR044730">
    <property type="entry name" value="RNase_H-like_dom_plant"/>
</dbReference>
<dbReference type="OrthoDB" id="1431914at2759"/>
<organism evidence="2 3">
    <name type="scientific">Parasponia andersonii</name>
    <name type="common">Sponia andersonii</name>
    <dbReference type="NCBI Taxonomy" id="3476"/>
    <lineage>
        <taxon>Eukaryota</taxon>
        <taxon>Viridiplantae</taxon>
        <taxon>Streptophyta</taxon>
        <taxon>Embryophyta</taxon>
        <taxon>Tracheophyta</taxon>
        <taxon>Spermatophyta</taxon>
        <taxon>Magnoliopsida</taxon>
        <taxon>eudicotyledons</taxon>
        <taxon>Gunneridae</taxon>
        <taxon>Pentapetalae</taxon>
        <taxon>rosids</taxon>
        <taxon>fabids</taxon>
        <taxon>Rosales</taxon>
        <taxon>Cannabaceae</taxon>
        <taxon>Parasponia</taxon>
    </lineage>
</organism>
<reference evidence="3" key="1">
    <citation type="submission" date="2016-06" db="EMBL/GenBank/DDBJ databases">
        <title>Parallel loss of symbiosis genes in relatives of nitrogen-fixing non-legume Parasponia.</title>
        <authorList>
            <person name="Van Velzen R."/>
            <person name="Holmer R."/>
            <person name="Bu F."/>
            <person name="Rutten L."/>
            <person name="Van Zeijl A."/>
            <person name="Liu W."/>
            <person name="Santuari L."/>
            <person name="Cao Q."/>
            <person name="Sharma T."/>
            <person name="Shen D."/>
            <person name="Roswanjaya Y."/>
            <person name="Wardhani T."/>
            <person name="Kalhor M.S."/>
            <person name="Jansen J."/>
            <person name="Van den Hoogen J."/>
            <person name="Gungor B."/>
            <person name="Hartog M."/>
            <person name="Hontelez J."/>
            <person name="Verver J."/>
            <person name="Yang W.-C."/>
            <person name="Schijlen E."/>
            <person name="Repin R."/>
            <person name="Schilthuizen M."/>
            <person name="Schranz E."/>
            <person name="Heidstra R."/>
            <person name="Miyata K."/>
            <person name="Fedorova E."/>
            <person name="Kohlen W."/>
            <person name="Bisseling T."/>
            <person name="Smit S."/>
            <person name="Geurts R."/>
        </authorList>
    </citation>
    <scope>NUCLEOTIDE SEQUENCE [LARGE SCALE GENOMIC DNA]</scope>
    <source>
        <strain evidence="3">cv. WU1-14</strain>
    </source>
</reference>
<name>A0A2P5D5C6_PARAD</name>
<dbReference type="EMBL" id="JXTB01000062">
    <property type="protein sequence ID" value="PON68503.1"/>
    <property type="molecule type" value="Genomic_DNA"/>
</dbReference>
<proteinExistence type="predicted"/>
<gene>
    <name evidence="2" type="ORF">PanWU01x14_094740</name>
</gene>
<dbReference type="GO" id="GO:0003676">
    <property type="term" value="F:nucleic acid binding"/>
    <property type="evidence" value="ECO:0007669"/>
    <property type="project" value="InterPro"/>
</dbReference>
<dbReference type="InterPro" id="IPR036397">
    <property type="entry name" value="RNaseH_sf"/>
</dbReference>
<evidence type="ECO:0000313" key="3">
    <source>
        <dbReference type="Proteomes" id="UP000237105"/>
    </source>
</evidence>
<dbReference type="AlphaFoldDB" id="A0A2P5D5C6"/>